<dbReference type="Proteomes" id="UP000254330">
    <property type="component" value="Unassembled WGS sequence"/>
</dbReference>
<dbReference type="EMBL" id="UGNP01000001">
    <property type="protein sequence ID" value="STX10385.1"/>
    <property type="molecule type" value="Genomic_DNA"/>
</dbReference>
<evidence type="ECO:0000313" key="2">
    <source>
        <dbReference type="EMBL" id="STX10385.1"/>
    </source>
</evidence>
<dbReference type="OrthoDB" id="9789954at2"/>
<gene>
    <name evidence="3" type="ORF">DFR61_13611</name>
    <name evidence="2" type="ORF">NCTC10597_02108</name>
</gene>
<keyword evidence="5" id="KW-1185">Reference proteome</keyword>
<dbReference type="Proteomes" id="UP000294641">
    <property type="component" value="Unassembled WGS sequence"/>
</dbReference>
<feature type="domain" description="DUF2087" evidence="1">
    <location>
        <begin position="189"/>
        <end position="256"/>
    </location>
</feature>
<evidence type="ECO:0000259" key="1">
    <source>
        <dbReference type="Pfam" id="PF09860"/>
    </source>
</evidence>
<dbReference type="InterPro" id="IPR018656">
    <property type="entry name" value="DUF2087"/>
</dbReference>
<name>A0A2U3AAD6_9BACL</name>
<dbReference type="AlphaFoldDB" id="A0A2U3AAD6"/>
<evidence type="ECO:0000313" key="5">
    <source>
        <dbReference type="Proteomes" id="UP000294641"/>
    </source>
</evidence>
<proteinExistence type="predicted"/>
<evidence type="ECO:0000313" key="3">
    <source>
        <dbReference type="EMBL" id="TDR34727.1"/>
    </source>
</evidence>
<reference evidence="3 5" key="2">
    <citation type="submission" date="2019-03" db="EMBL/GenBank/DDBJ databases">
        <title>Genomic Encyclopedia of Type Strains, Phase IV (KMG-IV): sequencing the most valuable type-strain genomes for metagenomic binning, comparative biology and taxonomic classification.</title>
        <authorList>
            <person name="Goeker M."/>
        </authorList>
    </citation>
    <scope>NUCLEOTIDE SEQUENCE [LARGE SCALE GENOMIC DNA]</scope>
    <source>
        <strain evidence="3 5">DSM 20580</strain>
    </source>
</reference>
<dbReference type="Pfam" id="PF09860">
    <property type="entry name" value="DUF2087"/>
    <property type="match status" value="1"/>
</dbReference>
<evidence type="ECO:0000313" key="4">
    <source>
        <dbReference type="Proteomes" id="UP000254330"/>
    </source>
</evidence>
<organism evidence="2 4">
    <name type="scientific">Kurthia zopfii</name>
    <dbReference type="NCBI Taxonomy" id="1650"/>
    <lineage>
        <taxon>Bacteria</taxon>
        <taxon>Bacillati</taxon>
        <taxon>Bacillota</taxon>
        <taxon>Bacilli</taxon>
        <taxon>Bacillales</taxon>
        <taxon>Caryophanaceae</taxon>
        <taxon>Kurthia</taxon>
    </lineage>
</organism>
<comment type="caution">
    <text evidence="2">The sequence shown here is derived from an EMBL/GenBank/DDBJ whole genome shotgun (WGS) entry which is preliminary data.</text>
</comment>
<reference evidence="2 4" key="1">
    <citation type="submission" date="2018-06" db="EMBL/GenBank/DDBJ databases">
        <authorList>
            <consortium name="Pathogen Informatics"/>
            <person name="Doyle S."/>
        </authorList>
    </citation>
    <scope>NUCLEOTIDE SEQUENCE [LARGE SCALE GENOMIC DNA]</scope>
    <source>
        <strain evidence="2 4">NCTC10597</strain>
    </source>
</reference>
<sequence>MKIREVNKVGEDLFEVATIEQMKKGYIEEQDQFTCILCEHSIEKGIIYQKNDVLYEAEKFMQHHIQEKHDSVFDYFIQLNKKMTGLTEHQSNLLKAFYEGQSDQEIQKNLEIGSVSTIRQHRFALREKEKQAKTLLTLMALLKEREENPEQFMPIHRTATMVDDRFNITKKEEDEVLQKVFPNGLEGELIRFPKKQKHKIIVLRAIAATLDQAAQYSEKQLNEHISKMYEDYVTIRRYLIEYGFLDRKTDGSAYWVKK</sequence>
<accession>A0A2U3AAD6</accession>
<dbReference type="EMBL" id="SNZG01000036">
    <property type="protein sequence ID" value="TDR34727.1"/>
    <property type="molecule type" value="Genomic_DNA"/>
</dbReference>
<protein>
    <submittedName>
        <fullName evidence="2">Uncharacterized protein conserved in bacteria (DUF2087)</fullName>
    </submittedName>
</protein>